<name>A0A7W7NTQ3_9SPHN</name>
<evidence type="ECO:0000256" key="6">
    <source>
        <dbReference type="ARBA" id="ARBA00022692"/>
    </source>
</evidence>
<evidence type="ECO:0000256" key="11">
    <source>
        <dbReference type="ARBA" id="ARBA00023012"/>
    </source>
</evidence>
<comment type="catalytic activity">
    <reaction evidence="1">
        <text>ATP + protein L-histidine = ADP + protein N-phospho-L-histidine.</text>
        <dbReference type="EC" id="2.7.13.3"/>
    </reaction>
</comment>
<keyword evidence="6 13" id="KW-0812">Transmembrane</keyword>
<evidence type="ECO:0000256" key="12">
    <source>
        <dbReference type="ARBA" id="ARBA00023136"/>
    </source>
</evidence>
<evidence type="ECO:0000256" key="13">
    <source>
        <dbReference type="SAM" id="Phobius"/>
    </source>
</evidence>
<dbReference type="Proteomes" id="UP000575241">
    <property type="component" value="Unassembled WGS sequence"/>
</dbReference>
<dbReference type="PANTHER" id="PTHR45569">
    <property type="entry name" value="SENSOR PROTEIN KDPD"/>
    <property type="match status" value="1"/>
</dbReference>
<feature type="transmembrane region" description="Helical" evidence="13">
    <location>
        <begin position="99"/>
        <end position="119"/>
    </location>
</feature>
<evidence type="ECO:0000256" key="10">
    <source>
        <dbReference type="ARBA" id="ARBA00022989"/>
    </source>
</evidence>
<dbReference type="InterPro" id="IPR005467">
    <property type="entry name" value="His_kinase_dom"/>
</dbReference>
<dbReference type="Pfam" id="PF02518">
    <property type="entry name" value="HATPase_c"/>
    <property type="match status" value="1"/>
</dbReference>
<dbReference type="CDD" id="cd00075">
    <property type="entry name" value="HATPase"/>
    <property type="match status" value="1"/>
</dbReference>
<dbReference type="InterPro" id="IPR025201">
    <property type="entry name" value="KdpD_TM"/>
</dbReference>
<dbReference type="SMART" id="SM00388">
    <property type="entry name" value="HisKA"/>
    <property type="match status" value="1"/>
</dbReference>
<dbReference type="Gene3D" id="1.10.287.130">
    <property type="match status" value="1"/>
</dbReference>
<evidence type="ECO:0000256" key="2">
    <source>
        <dbReference type="ARBA" id="ARBA00004141"/>
    </source>
</evidence>
<dbReference type="PROSITE" id="PS50109">
    <property type="entry name" value="HIS_KIN"/>
    <property type="match status" value="1"/>
</dbReference>
<keyword evidence="4" id="KW-0597">Phosphoprotein</keyword>
<keyword evidence="11" id="KW-0902">Two-component regulatory system</keyword>
<feature type="domain" description="Histidine kinase" evidence="14">
    <location>
        <begin position="278"/>
        <end position="496"/>
    </location>
</feature>
<feature type="transmembrane region" description="Helical" evidence="13">
    <location>
        <begin position="51"/>
        <end position="79"/>
    </location>
</feature>
<organism evidence="15 16">
    <name type="scientific">Sphingomonas kyeonggiensis</name>
    <dbReference type="NCBI Taxonomy" id="1268553"/>
    <lineage>
        <taxon>Bacteria</taxon>
        <taxon>Pseudomonadati</taxon>
        <taxon>Pseudomonadota</taxon>
        <taxon>Alphaproteobacteria</taxon>
        <taxon>Sphingomonadales</taxon>
        <taxon>Sphingomonadaceae</taxon>
        <taxon>Sphingomonas</taxon>
    </lineage>
</organism>
<evidence type="ECO:0000256" key="8">
    <source>
        <dbReference type="ARBA" id="ARBA00022777"/>
    </source>
</evidence>
<comment type="caution">
    <text evidence="15">The sequence shown here is derived from an EMBL/GenBank/DDBJ whole genome shotgun (WGS) entry which is preliminary data.</text>
</comment>
<sequence>MTSRRPNAIARLLLARLHLDRDDMLRTAVVLALSAVIAFAVYPLGEVASALVFVLGITVAGALSGLASALIAALAAFLIYNFYLTEPALTFRIATGGDLAPLIVFNLCALVSGVLAGQLKDHAQAARSSNLQLHSLLALSRQLQSAIRLPDVVATVERAVHDILGAGAALFRFEGGELRSLAPALAEADWRAFAERIAAKAVPQGEGTLLGRLLKPANAPDAVLVIEPLRPGKITPAFIDAVANLVTLALERAALSEQITERQAVARAEQLKTALLASVSHDFRTPLTAISASASSLIAYGERFDPETSAGLLRGIVEECERLNRYTANLLEMSRLEAGGIAQPLQILGAAEMAAAALHRVRPRAGGRQMSLQAPAPDLLVAANAALFELVLINILDNAILYSDDDARVEIAITAEQGACRIDIADSGQGIPEAALRRVFERFYRAGRSEAAGRGNGLGLAIAKGFVEALGGTIEATLPGLDGRGTRITIRLPLAEAAQA</sequence>
<dbReference type="InterPro" id="IPR003661">
    <property type="entry name" value="HisK_dim/P_dom"/>
</dbReference>
<keyword evidence="16" id="KW-1185">Reference proteome</keyword>
<dbReference type="GO" id="GO:0005524">
    <property type="term" value="F:ATP binding"/>
    <property type="evidence" value="ECO:0007669"/>
    <property type="project" value="UniProtKB-KW"/>
</dbReference>
<dbReference type="RefSeq" id="WP_184168502.1">
    <property type="nucleotide sequence ID" value="NZ_JACHLN010000003.1"/>
</dbReference>
<accession>A0A7W7NTQ3</accession>
<dbReference type="InterPro" id="IPR052023">
    <property type="entry name" value="Histidine_kinase_KdpD"/>
</dbReference>
<keyword evidence="12 13" id="KW-0472">Membrane</keyword>
<dbReference type="InterPro" id="IPR036097">
    <property type="entry name" value="HisK_dim/P_sf"/>
</dbReference>
<evidence type="ECO:0000256" key="1">
    <source>
        <dbReference type="ARBA" id="ARBA00000085"/>
    </source>
</evidence>
<keyword evidence="10 13" id="KW-1133">Transmembrane helix</keyword>
<evidence type="ECO:0000256" key="9">
    <source>
        <dbReference type="ARBA" id="ARBA00022840"/>
    </source>
</evidence>
<dbReference type="Gene3D" id="3.30.565.10">
    <property type="entry name" value="Histidine kinase-like ATPase, C-terminal domain"/>
    <property type="match status" value="1"/>
</dbReference>
<reference evidence="15 16" key="1">
    <citation type="submission" date="2020-08" db="EMBL/GenBank/DDBJ databases">
        <title>Functional genomics of gut bacteria from endangered species of beetles.</title>
        <authorList>
            <person name="Carlos-Shanley C."/>
        </authorList>
    </citation>
    <scope>NUCLEOTIDE SEQUENCE [LARGE SCALE GENOMIC DNA]</scope>
    <source>
        <strain evidence="15 16">S00224</strain>
    </source>
</reference>
<keyword evidence="5 15" id="KW-0808">Transferase</keyword>
<dbReference type="InterPro" id="IPR036890">
    <property type="entry name" value="HATPase_C_sf"/>
</dbReference>
<evidence type="ECO:0000259" key="14">
    <source>
        <dbReference type="PROSITE" id="PS50109"/>
    </source>
</evidence>
<protein>
    <recommendedName>
        <fullName evidence="3">histidine kinase</fullName>
        <ecNumber evidence="3">2.7.13.3</ecNumber>
    </recommendedName>
</protein>
<dbReference type="InterPro" id="IPR004358">
    <property type="entry name" value="Sig_transdc_His_kin-like_C"/>
</dbReference>
<keyword evidence="9" id="KW-0067">ATP-binding</keyword>
<evidence type="ECO:0000256" key="7">
    <source>
        <dbReference type="ARBA" id="ARBA00022741"/>
    </source>
</evidence>
<dbReference type="Gene3D" id="1.20.120.620">
    <property type="entry name" value="Backbone structure of the membrane domain of e. Coli histidine kinase receptor kdpd"/>
    <property type="match status" value="1"/>
</dbReference>
<dbReference type="SMART" id="SM00387">
    <property type="entry name" value="HATPase_c"/>
    <property type="match status" value="1"/>
</dbReference>
<dbReference type="SUPFAM" id="SSF47384">
    <property type="entry name" value="Homodimeric domain of signal transducing histidine kinase"/>
    <property type="match status" value="1"/>
</dbReference>
<dbReference type="GO" id="GO:0005886">
    <property type="term" value="C:plasma membrane"/>
    <property type="evidence" value="ECO:0007669"/>
    <property type="project" value="TreeGrafter"/>
</dbReference>
<keyword evidence="8 15" id="KW-0418">Kinase</keyword>
<gene>
    <name evidence="15" type="ORF">HNP52_003081</name>
</gene>
<dbReference type="CDD" id="cd00082">
    <property type="entry name" value="HisKA"/>
    <property type="match status" value="1"/>
</dbReference>
<evidence type="ECO:0000313" key="15">
    <source>
        <dbReference type="EMBL" id="MBB4839989.1"/>
    </source>
</evidence>
<evidence type="ECO:0000256" key="3">
    <source>
        <dbReference type="ARBA" id="ARBA00012438"/>
    </source>
</evidence>
<keyword evidence="7" id="KW-0547">Nucleotide-binding</keyword>
<dbReference type="Pfam" id="PF00512">
    <property type="entry name" value="HisKA"/>
    <property type="match status" value="1"/>
</dbReference>
<dbReference type="Pfam" id="PF13493">
    <property type="entry name" value="DUF4118"/>
    <property type="match status" value="1"/>
</dbReference>
<dbReference type="GO" id="GO:0000155">
    <property type="term" value="F:phosphorelay sensor kinase activity"/>
    <property type="evidence" value="ECO:0007669"/>
    <property type="project" value="InterPro"/>
</dbReference>
<proteinExistence type="predicted"/>
<dbReference type="InterPro" id="IPR038318">
    <property type="entry name" value="KdpD_sf"/>
</dbReference>
<dbReference type="EMBL" id="JACHLN010000003">
    <property type="protein sequence ID" value="MBB4839989.1"/>
    <property type="molecule type" value="Genomic_DNA"/>
</dbReference>
<dbReference type="AlphaFoldDB" id="A0A7W7NTQ3"/>
<dbReference type="SUPFAM" id="SSF55874">
    <property type="entry name" value="ATPase domain of HSP90 chaperone/DNA topoisomerase II/histidine kinase"/>
    <property type="match status" value="1"/>
</dbReference>
<dbReference type="PRINTS" id="PR00344">
    <property type="entry name" value="BCTRLSENSOR"/>
</dbReference>
<dbReference type="PANTHER" id="PTHR45569:SF1">
    <property type="entry name" value="SENSOR PROTEIN KDPD"/>
    <property type="match status" value="1"/>
</dbReference>
<evidence type="ECO:0000313" key="16">
    <source>
        <dbReference type="Proteomes" id="UP000575241"/>
    </source>
</evidence>
<dbReference type="InterPro" id="IPR003594">
    <property type="entry name" value="HATPase_dom"/>
</dbReference>
<evidence type="ECO:0000256" key="5">
    <source>
        <dbReference type="ARBA" id="ARBA00022679"/>
    </source>
</evidence>
<evidence type="ECO:0000256" key="4">
    <source>
        <dbReference type="ARBA" id="ARBA00022553"/>
    </source>
</evidence>
<dbReference type="EC" id="2.7.13.3" evidence="3"/>
<comment type="subcellular location">
    <subcellularLocation>
        <location evidence="2">Membrane</location>
        <topology evidence="2">Multi-pass membrane protein</topology>
    </subcellularLocation>
</comment>
<feature type="transmembrane region" description="Helical" evidence="13">
    <location>
        <begin position="24"/>
        <end position="44"/>
    </location>
</feature>